<feature type="domain" description="ABC transporter" evidence="5">
    <location>
        <begin position="3"/>
        <end position="209"/>
    </location>
</feature>
<dbReference type="EMBL" id="JANSKA010000006">
    <property type="protein sequence ID" value="MCR9037086.1"/>
    <property type="molecule type" value="Genomic_DNA"/>
</dbReference>
<proteinExistence type="predicted"/>
<feature type="coiled-coil region" evidence="4">
    <location>
        <begin position="200"/>
        <end position="227"/>
    </location>
</feature>
<dbReference type="InterPro" id="IPR017871">
    <property type="entry name" value="ABC_transporter-like_CS"/>
</dbReference>
<keyword evidence="4" id="KW-0175">Coiled coil</keyword>
<dbReference type="Pfam" id="PF00005">
    <property type="entry name" value="ABC_tran"/>
    <property type="match status" value="2"/>
</dbReference>
<organism evidence="6 7">
    <name type="scientific">Tractidigestivibacter montrealensis</name>
    <dbReference type="NCBI Taxonomy" id="2972466"/>
    <lineage>
        <taxon>Bacteria</taxon>
        <taxon>Bacillati</taxon>
        <taxon>Actinomycetota</taxon>
        <taxon>Coriobacteriia</taxon>
        <taxon>Coriobacteriales</taxon>
        <taxon>Atopobiaceae</taxon>
        <taxon>Tractidigestivibacter</taxon>
    </lineage>
</organism>
<reference evidence="6 7" key="1">
    <citation type="submission" date="2022-08" db="EMBL/GenBank/DDBJ databases">
        <title>Tractidigestivibacter montrealensis type strain KD21.</title>
        <authorList>
            <person name="Diop K."/>
            <person name="Richard C."/>
            <person name="Routy B."/>
        </authorList>
    </citation>
    <scope>NUCLEOTIDE SEQUENCE [LARGE SCALE GENOMIC DNA]</scope>
    <source>
        <strain evidence="6 7">KD21</strain>
    </source>
</reference>
<evidence type="ECO:0000256" key="2">
    <source>
        <dbReference type="ARBA" id="ARBA00022741"/>
    </source>
</evidence>
<accession>A0ABT1ZA42</accession>
<keyword evidence="1" id="KW-0677">Repeat</keyword>
<dbReference type="CDD" id="cd03221">
    <property type="entry name" value="ABCF_EF-3"/>
    <property type="match status" value="2"/>
</dbReference>
<gene>
    <name evidence="6" type="ORF">NVS32_09025</name>
</gene>
<keyword evidence="7" id="KW-1185">Reference proteome</keyword>
<protein>
    <submittedName>
        <fullName evidence="6">ATP-binding cassette domain-containing protein</fullName>
    </submittedName>
</protein>
<dbReference type="InterPro" id="IPR003439">
    <property type="entry name" value="ABC_transporter-like_ATP-bd"/>
</dbReference>
<dbReference type="SUPFAM" id="SSF52540">
    <property type="entry name" value="P-loop containing nucleoside triphosphate hydrolases"/>
    <property type="match status" value="2"/>
</dbReference>
<evidence type="ECO:0000256" key="4">
    <source>
        <dbReference type="SAM" id="Coils"/>
    </source>
</evidence>
<dbReference type="InterPro" id="IPR050611">
    <property type="entry name" value="ABCF"/>
</dbReference>
<dbReference type="RefSeq" id="WP_258499515.1">
    <property type="nucleotide sequence ID" value="NZ_JANSKA010000006.1"/>
</dbReference>
<dbReference type="InterPro" id="IPR027417">
    <property type="entry name" value="P-loop_NTPase"/>
</dbReference>
<evidence type="ECO:0000256" key="3">
    <source>
        <dbReference type="ARBA" id="ARBA00022840"/>
    </source>
</evidence>
<dbReference type="PROSITE" id="PS00211">
    <property type="entry name" value="ABC_TRANSPORTER_1"/>
    <property type="match status" value="2"/>
</dbReference>
<sequence length="505" mass="54644">MQLNLSNIHYSYAGSSREVLHGVTLSLPTGWTGVVGDNGCGKSTLARIATGALQPTAGSVGPSGLVAAYCEQDSALAPARLLDFAAAWDRNAARLRDALGIGDDWAWRFDELSSGQQKRLQVAVALWSRPDVLVMDEPTNHLDARTRQAVLLALRSFSGVGILISHDRDLLDALVERCVSFEGGEVVVRPGNYSHTFEQRQRESAAAADAQARARREERRLMAERQRRVEAASRADGLRSRRGLDLHDHDAREKIGRAIVSGKDGRATHLATTLDARIKGERDRVQASYVERRYDGNVPAFGERSRRSVIARLPEGTVRYGGVPDAPGVAVPELFLGSADHVGVVGPNGSGKSTLVRALVAAVPKDVPMLYVPQEIGVDVARRARARLKDLAADEKGQVLSVVAQLNSRPDALLEEGELSPGELRKLVLAEAVLTKPQLLVMDEPTNHLDLHSIEALERLLSEFPGAVVLVSHDARVVRSSCGRIWELLPASGDDFVSGAVVVER</sequence>
<evidence type="ECO:0000313" key="7">
    <source>
        <dbReference type="Proteomes" id="UP001204320"/>
    </source>
</evidence>
<dbReference type="PANTHER" id="PTHR19211:SF14">
    <property type="entry name" value="ATP-BINDING CASSETTE SUB-FAMILY F MEMBER 1"/>
    <property type="match status" value="1"/>
</dbReference>
<dbReference type="SMART" id="SM00382">
    <property type="entry name" value="AAA"/>
    <property type="match status" value="2"/>
</dbReference>
<evidence type="ECO:0000313" key="6">
    <source>
        <dbReference type="EMBL" id="MCR9037086.1"/>
    </source>
</evidence>
<dbReference type="PANTHER" id="PTHR19211">
    <property type="entry name" value="ATP-BINDING TRANSPORT PROTEIN-RELATED"/>
    <property type="match status" value="1"/>
</dbReference>
<name>A0ABT1ZA42_9ACTN</name>
<comment type="caution">
    <text evidence="6">The sequence shown here is derived from an EMBL/GenBank/DDBJ whole genome shotgun (WGS) entry which is preliminary data.</text>
</comment>
<evidence type="ECO:0000259" key="5">
    <source>
        <dbReference type="PROSITE" id="PS50893"/>
    </source>
</evidence>
<keyword evidence="2" id="KW-0547">Nucleotide-binding</keyword>
<dbReference type="Gene3D" id="3.40.50.300">
    <property type="entry name" value="P-loop containing nucleotide triphosphate hydrolases"/>
    <property type="match status" value="2"/>
</dbReference>
<dbReference type="InterPro" id="IPR003593">
    <property type="entry name" value="AAA+_ATPase"/>
</dbReference>
<dbReference type="Proteomes" id="UP001204320">
    <property type="component" value="Unassembled WGS sequence"/>
</dbReference>
<dbReference type="PROSITE" id="PS50893">
    <property type="entry name" value="ABC_TRANSPORTER_2"/>
    <property type="match status" value="1"/>
</dbReference>
<evidence type="ECO:0000256" key="1">
    <source>
        <dbReference type="ARBA" id="ARBA00022737"/>
    </source>
</evidence>
<keyword evidence="3 6" id="KW-0067">ATP-binding</keyword>
<dbReference type="GO" id="GO:0005524">
    <property type="term" value="F:ATP binding"/>
    <property type="evidence" value="ECO:0007669"/>
    <property type="project" value="UniProtKB-KW"/>
</dbReference>